<dbReference type="AlphaFoldDB" id="A0A0D0HT19"/>
<name>A0A0D0HT19_9BACL</name>
<accession>A0A0D0HT19</accession>
<proteinExistence type="predicted"/>
<reference evidence="1 2" key="1">
    <citation type="submission" date="2015-01" db="EMBL/GenBank/DDBJ databases">
        <title>Genome sequence of Anoxybacillus ayderensis strain AB04.</title>
        <authorList>
            <person name="Belduz A.O."/>
            <person name="Canakci S."/>
            <person name="Chan K.-G."/>
            <person name="Kahar U.M."/>
            <person name="Yaakob A.S."/>
            <person name="Chan C.S."/>
            <person name="Goh K.M."/>
        </authorList>
    </citation>
    <scope>NUCLEOTIDE SEQUENCE [LARGE SCALE GENOMIC DNA]</scope>
    <source>
        <strain evidence="1 2">AB04</strain>
    </source>
</reference>
<evidence type="ECO:0000313" key="2">
    <source>
        <dbReference type="Proteomes" id="UP000032047"/>
    </source>
</evidence>
<keyword evidence="2" id="KW-1185">Reference proteome</keyword>
<evidence type="ECO:0000313" key="1">
    <source>
        <dbReference type="EMBL" id="KIP21033.1"/>
    </source>
</evidence>
<protein>
    <submittedName>
        <fullName evidence="1">Uncharacterized protein</fullName>
    </submittedName>
</protein>
<organism evidence="1 2">
    <name type="scientific">Anoxybacillus ayderensis</name>
    <dbReference type="NCBI Taxonomy" id="265546"/>
    <lineage>
        <taxon>Bacteria</taxon>
        <taxon>Bacillati</taxon>
        <taxon>Bacillota</taxon>
        <taxon>Bacilli</taxon>
        <taxon>Bacillales</taxon>
        <taxon>Anoxybacillaceae</taxon>
        <taxon>Anoxybacillus</taxon>
    </lineage>
</organism>
<dbReference type="PATRIC" id="fig|265546.4.peg.1754"/>
<comment type="caution">
    <text evidence="1">The sequence shown here is derived from an EMBL/GenBank/DDBJ whole genome shotgun (WGS) entry which is preliminary data.</text>
</comment>
<sequence length="54" mass="6263">MHRGMKVQTKAVQIEIEQFKRILIEAYERGQSNEVTAKEMVQELAQKLCVDGEK</sequence>
<dbReference type="Pfam" id="PF26162">
    <property type="entry name" value="YwzD"/>
    <property type="match status" value="1"/>
</dbReference>
<dbReference type="EMBL" id="JXTG01000008">
    <property type="protein sequence ID" value="KIP21033.1"/>
    <property type="molecule type" value="Genomic_DNA"/>
</dbReference>
<gene>
    <name evidence="1" type="ORF">JV16_01758</name>
</gene>
<dbReference type="InterPro" id="IPR058930">
    <property type="entry name" value="YwzD"/>
</dbReference>
<dbReference type="Proteomes" id="UP000032047">
    <property type="component" value="Unassembled WGS sequence"/>
</dbReference>